<comment type="caution">
    <text evidence="4">The sequence shown here is derived from an EMBL/GenBank/DDBJ whole genome shotgun (WGS) entry which is preliminary data.</text>
</comment>
<dbReference type="GO" id="GO:0140098">
    <property type="term" value="F:catalytic activity, acting on RNA"/>
    <property type="evidence" value="ECO:0007669"/>
    <property type="project" value="UniProtKB-ARBA"/>
</dbReference>
<evidence type="ECO:0000313" key="5">
    <source>
        <dbReference type="Proteomes" id="UP000286287"/>
    </source>
</evidence>
<dbReference type="Gene3D" id="3.30.2350.10">
    <property type="entry name" value="Pseudouridine synthase"/>
    <property type="match status" value="1"/>
</dbReference>
<dbReference type="InterPro" id="IPR006224">
    <property type="entry name" value="PsdUridine_synth_RluA-like_CS"/>
</dbReference>
<sequence length="295" mass="31651">MTLNDGYAYTSHIQRGGLTVLEFLTSEFRHSSREVWAARLATGEIELDGVTVGVDTVLSAGQTLVWHRPPWREETVPLSFEVLFEDADLLAVSKPAGLPTVPGGGFLNHTLLSVVRGRWPAASPLHRLGRGTSGLVLCCLTSRAGAALLADWRAQRVQKVYLALASGVAAQDVFEIRTPIGPIPHAKLGEVFAASPAGKAARSVARVLERRQDSTLFEVEIFTGRPHQIRIHLASIGQPLVGDPLYAPGGSPLPEALPGDVGYHLHAWKLTFTHPASGKAMTLTAPPPAILEHES</sequence>
<organism evidence="4 5">
    <name type="scientific">Deinococcus cavernae</name>
    <dbReference type="NCBI Taxonomy" id="2320857"/>
    <lineage>
        <taxon>Bacteria</taxon>
        <taxon>Thermotogati</taxon>
        <taxon>Deinococcota</taxon>
        <taxon>Deinococci</taxon>
        <taxon>Deinococcales</taxon>
        <taxon>Deinococcaceae</taxon>
        <taxon>Deinococcus</taxon>
    </lineage>
</organism>
<dbReference type="NCBIfam" id="TIGR00005">
    <property type="entry name" value="rluA_subfam"/>
    <property type="match status" value="1"/>
</dbReference>
<reference evidence="4 5" key="1">
    <citation type="submission" date="2018-09" db="EMBL/GenBank/DDBJ databases">
        <authorList>
            <person name="Zhu H."/>
        </authorList>
    </citation>
    <scope>NUCLEOTIDE SEQUENCE [LARGE SCALE GENOMIC DNA]</scope>
    <source>
        <strain evidence="4 5">K2S05-167</strain>
    </source>
</reference>
<dbReference type="OrthoDB" id="128480at2"/>
<accession>A0A418V7M3</accession>
<feature type="domain" description="Pseudouridine synthase RsuA/RluA-like" evidence="3">
    <location>
        <begin position="88"/>
        <end position="235"/>
    </location>
</feature>
<evidence type="ECO:0000313" key="4">
    <source>
        <dbReference type="EMBL" id="RJF72080.1"/>
    </source>
</evidence>
<proteinExistence type="inferred from homology"/>
<comment type="similarity">
    <text evidence="1 2">Belongs to the pseudouridine synthase RluA family.</text>
</comment>
<protein>
    <recommendedName>
        <fullName evidence="2">Pseudouridine synthase</fullName>
        <ecNumber evidence="2">5.4.99.-</ecNumber>
    </recommendedName>
</protein>
<dbReference type="SUPFAM" id="SSF55120">
    <property type="entry name" value="Pseudouridine synthase"/>
    <property type="match status" value="1"/>
</dbReference>
<dbReference type="GO" id="GO:0003723">
    <property type="term" value="F:RNA binding"/>
    <property type="evidence" value="ECO:0007669"/>
    <property type="project" value="InterPro"/>
</dbReference>
<dbReference type="AlphaFoldDB" id="A0A418V7M3"/>
<dbReference type="PANTHER" id="PTHR21600">
    <property type="entry name" value="MITOCHONDRIAL RNA PSEUDOURIDINE SYNTHASE"/>
    <property type="match status" value="1"/>
</dbReference>
<dbReference type="EC" id="5.4.99.-" evidence="2"/>
<dbReference type="RefSeq" id="WP_119763859.1">
    <property type="nucleotide sequence ID" value="NZ_QYUJ01000014.1"/>
</dbReference>
<gene>
    <name evidence="4" type="ORF">D3875_11455</name>
</gene>
<evidence type="ECO:0000259" key="3">
    <source>
        <dbReference type="Pfam" id="PF00849"/>
    </source>
</evidence>
<dbReference type="InterPro" id="IPR020103">
    <property type="entry name" value="PsdUridine_synth_cat_dom_sf"/>
</dbReference>
<dbReference type="InterPro" id="IPR006145">
    <property type="entry name" value="PsdUridine_synth_RsuA/RluA"/>
</dbReference>
<dbReference type="PROSITE" id="PS01129">
    <property type="entry name" value="PSI_RLU"/>
    <property type="match status" value="1"/>
</dbReference>
<keyword evidence="5" id="KW-1185">Reference proteome</keyword>
<dbReference type="Pfam" id="PF00849">
    <property type="entry name" value="PseudoU_synth_2"/>
    <property type="match status" value="1"/>
</dbReference>
<evidence type="ECO:0000256" key="1">
    <source>
        <dbReference type="ARBA" id="ARBA00010876"/>
    </source>
</evidence>
<dbReference type="Proteomes" id="UP000286287">
    <property type="component" value="Unassembled WGS sequence"/>
</dbReference>
<dbReference type="InterPro" id="IPR050188">
    <property type="entry name" value="RluA_PseudoU_synthase"/>
</dbReference>
<dbReference type="PANTHER" id="PTHR21600:SF88">
    <property type="entry name" value="RNA PSEUDOURIDINE SYNTHASE 5"/>
    <property type="match status" value="1"/>
</dbReference>
<keyword evidence="2" id="KW-0413">Isomerase</keyword>
<name>A0A418V7M3_9DEIO</name>
<dbReference type="GO" id="GO:0000455">
    <property type="term" value="P:enzyme-directed rRNA pseudouridine synthesis"/>
    <property type="evidence" value="ECO:0007669"/>
    <property type="project" value="TreeGrafter"/>
</dbReference>
<evidence type="ECO:0000256" key="2">
    <source>
        <dbReference type="RuleBase" id="RU362028"/>
    </source>
</evidence>
<dbReference type="CDD" id="cd02869">
    <property type="entry name" value="PseudoU_synth_RluA_like"/>
    <property type="match status" value="1"/>
</dbReference>
<comment type="function">
    <text evidence="2">Responsible for synthesis of pseudouridine from uracil.</text>
</comment>
<dbReference type="InterPro" id="IPR006225">
    <property type="entry name" value="PsdUridine_synth_RluC/D"/>
</dbReference>
<comment type="catalytic activity">
    <reaction evidence="2">
        <text>a uridine in RNA = a pseudouridine in RNA</text>
        <dbReference type="Rhea" id="RHEA:48348"/>
        <dbReference type="Rhea" id="RHEA-COMP:12068"/>
        <dbReference type="Rhea" id="RHEA-COMP:12069"/>
        <dbReference type="ChEBI" id="CHEBI:65314"/>
        <dbReference type="ChEBI" id="CHEBI:65315"/>
    </reaction>
</comment>
<dbReference type="EMBL" id="QYUJ01000014">
    <property type="protein sequence ID" value="RJF72080.1"/>
    <property type="molecule type" value="Genomic_DNA"/>
</dbReference>
<dbReference type="GO" id="GO:0009982">
    <property type="term" value="F:pseudouridine synthase activity"/>
    <property type="evidence" value="ECO:0007669"/>
    <property type="project" value="InterPro"/>
</dbReference>